<sequence length="114" mass="12586">MSVSWANTCHSCSSSLSSFRFSPCTLSSSCCFCSTLVCRWEICCSYSSCKLLSSSRLSLALYFSSSVWSCMFLRYLLSCSRSMLCCPKKVTNTMTLALLLFLLILGQAIGARLC</sequence>
<name>A0A0K8RKI5_IXORI</name>
<feature type="transmembrane region" description="Helical" evidence="1">
    <location>
        <begin position="59"/>
        <end position="77"/>
    </location>
</feature>
<evidence type="ECO:0000313" key="2">
    <source>
        <dbReference type="EMBL" id="JAA71064.1"/>
    </source>
</evidence>
<evidence type="ECO:0000256" key="1">
    <source>
        <dbReference type="SAM" id="Phobius"/>
    </source>
</evidence>
<dbReference type="EMBL" id="GADI01002744">
    <property type="protein sequence ID" value="JAA71064.1"/>
    <property type="molecule type" value="mRNA"/>
</dbReference>
<keyword evidence="1" id="KW-1133">Transmembrane helix</keyword>
<dbReference type="AlphaFoldDB" id="A0A0K8RKI5"/>
<reference evidence="2" key="1">
    <citation type="submission" date="2012-12" db="EMBL/GenBank/DDBJ databases">
        <title>Identification and characterization of a phenylalanine ammonia-lyase gene family in Isatis indigotica Fort.</title>
        <authorList>
            <person name="Liu Q."/>
            <person name="Chen J."/>
            <person name="Zhou X."/>
            <person name="Di P."/>
            <person name="Xiao Y."/>
            <person name="Xuan H."/>
            <person name="Zhang L."/>
            <person name="Chen W."/>
        </authorList>
    </citation>
    <scope>NUCLEOTIDE SEQUENCE</scope>
    <source>
        <tissue evidence="2">Salivary gland</tissue>
    </source>
</reference>
<proteinExistence type="evidence at transcript level"/>
<keyword evidence="1" id="KW-0472">Membrane</keyword>
<organism evidence="2">
    <name type="scientific">Ixodes ricinus</name>
    <name type="common">Common tick</name>
    <name type="synonym">Acarus ricinus</name>
    <dbReference type="NCBI Taxonomy" id="34613"/>
    <lineage>
        <taxon>Eukaryota</taxon>
        <taxon>Metazoa</taxon>
        <taxon>Ecdysozoa</taxon>
        <taxon>Arthropoda</taxon>
        <taxon>Chelicerata</taxon>
        <taxon>Arachnida</taxon>
        <taxon>Acari</taxon>
        <taxon>Parasitiformes</taxon>
        <taxon>Ixodida</taxon>
        <taxon>Ixodoidea</taxon>
        <taxon>Ixodidae</taxon>
        <taxon>Ixodinae</taxon>
        <taxon>Ixodes</taxon>
    </lineage>
</organism>
<feature type="transmembrane region" description="Helical" evidence="1">
    <location>
        <begin position="89"/>
        <end position="109"/>
    </location>
</feature>
<accession>A0A0K8RKI5</accession>
<keyword evidence="1" id="KW-0812">Transmembrane</keyword>
<protein>
    <submittedName>
        <fullName evidence="2">Putative muscle myosin heavy chain</fullName>
    </submittedName>
</protein>